<gene>
    <name evidence="2" type="ORF">RS83_01377</name>
</gene>
<dbReference type="PATRIC" id="fig|82380.11.peg.1412"/>
<accession>A0A0F0L9D7</accession>
<proteinExistence type="predicted"/>
<comment type="caution">
    <text evidence="2">The sequence shown here is derived from an EMBL/GenBank/DDBJ whole genome shotgun (WGS) entry which is preliminary data.</text>
</comment>
<keyword evidence="1" id="KW-1133">Transmembrane helix</keyword>
<keyword evidence="1" id="KW-0812">Transmembrane</keyword>
<dbReference type="EMBL" id="JYIW01000022">
    <property type="protein sequence ID" value="KJL29807.1"/>
    <property type="molecule type" value="Genomic_DNA"/>
</dbReference>
<keyword evidence="1" id="KW-0472">Membrane</keyword>
<feature type="transmembrane region" description="Helical" evidence="1">
    <location>
        <begin position="18"/>
        <end position="37"/>
    </location>
</feature>
<reference evidence="2 3" key="1">
    <citation type="submission" date="2015-02" db="EMBL/GenBank/DDBJ databases">
        <title>Draft genome sequences of ten Microbacterium spp. with emphasis on heavy metal contaminated environments.</title>
        <authorList>
            <person name="Corretto E."/>
        </authorList>
    </citation>
    <scope>NUCLEOTIDE SEQUENCE [LARGE SCALE GENOMIC DNA]</scope>
    <source>
        <strain evidence="2 3">BEL4b</strain>
    </source>
</reference>
<evidence type="ECO:0000313" key="3">
    <source>
        <dbReference type="Proteomes" id="UP000033640"/>
    </source>
</evidence>
<dbReference type="RefSeq" id="WP_045278773.1">
    <property type="nucleotide sequence ID" value="NZ_CAKKLT010000005.1"/>
</dbReference>
<dbReference type="AlphaFoldDB" id="A0A0F0L9D7"/>
<dbReference type="Proteomes" id="UP000033640">
    <property type="component" value="Unassembled WGS sequence"/>
</dbReference>
<evidence type="ECO:0000256" key="1">
    <source>
        <dbReference type="SAM" id="Phobius"/>
    </source>
</evidence>
<evidence type="ECO:0000313" key="2">
    <source>
        <dbReference type="EMBL" id="KJL29807.1"/>
    </source>
</evidence>
<feature type="transmembrane region" description="Helical" evidence="1">
    <location>
        <begin position="77"/>
        <end position="99"/>
    </location>
</feature>
<protein>
    <submittedName>
        <fullName evidence="2">Uncharacterized protein</fullName>
    </submittedName>
</protein>
<name>A0A0F0L9D7_9MICO</name>
<organism evidence="2 3">
    <name type="scientific">Microbacterium oxydans</name>
    <dbReference type="NCBI Taxonomy" id="82380"/>
    <lineage>
        <taxon>Bacteria</taxon>
        <taxon>Bacillati</taxon>
        <taxon>Actinomycetota</taxon>
        <taxon>Actinomycetes</taxon>
        <taxon>Micrococcales</taxon>
        <taxon>Microbacteriaceae</taxon>
        <taxon>Microbacterium</taxon>
    </lineage>
</organism>
<sequence>MSPRSSLPAPRRRVERALAARIVTALGLALLLVVGAWSTSHGDAQSPATICLGSGASASAADTTDAGHHDEISAIDVLSSDAAVCAVAALCCIALVLLLRRLRTARGSALLGRTPRLRPITRAGPVHRIPALTLTQLSVSRT</sequence>